<dbReference type="SUPFAM" id="SSF57716">
    <property type="entry name" value="Glucocorticoid receptor-like (DNA-binding domain)"/>
    <property type="match status" value="1"/>
</dbReference>
<dbReference type="GO" id="GO:0005634">
    <property type="term" value="C:nucleus"/>
    <property type="evidence" value="ECO:0007669"/>
    <property type="project" value="UniProtKB-SubCell"/>
</dbReference>
<name>A0AAJ6CN15_9BASI</name>
<dbReference type="GO" id="GO:0045944">
    <property type="term" value="P:positive regulation of transcription by RNA polymerase II"/>
    <property type="evidence" value="ECO:0007669"/>
    <property type="project" value="TreeGrafter"/>
</dbReference>
<dbReference type="PANTHER" id="PTHR10071:SF281">
    <property type="entry name" value="BOX A-BINDING FACTOR-RELATED"/>
    <property type="match status" value="1"/>
</dbReference>
<dbReference type="InterPro" id="IPR000679">
    <property type="entry name" value="Znf_GATA"/>
</dbReference>
<dbReference type="EMBL" id="CP119919">
    <property type="protein sequence ID" value="WFD16253.1"/>
    <property type="molecule type" value="Genomic_DNA"/>
</dbReference>
<dbReference type="SMART" id="SM00401">
    <property type="entry name" value="ZnF_GATA"/>
    <property type="match status" value="1"/>
</dbReference>
<dbReference type="Gene3D" id="3.30.50.10">
    <property type="entry name" value="Erythroid Transcription Factor GATA-1, subunit A"/>
    <property type="match status" value="1"/>
</dbReference>
<dbReference type="InterPro" id="IPR039355">
    <property type="entry name" value="Transcription_factor_GATA"/>
</dbReference>
<dbReference type="GO" id="GO:0000122">
    <property type="term" value="P:negative regulation of transcription by RNA polymerase II"/>
    <property type="evidence" value="ECO:0007669"/>
    <property type="project" value="TreeGrafter"/>
</dbReference>
<comment type="subcellular location">
    <subcellularLocation>
        <location evidence="1">Nucleus</location>
    </subcellularLocation>
</comment>
<keyword evidence="3 6" id="KW-0863">Zinc-finger</keyword>
<feature type="region of interest" description="Disordered" evidence="7">
    <location>
        <begin position="233"/>
        <end position="254"/>
    </location>
</feature>
<dbReference type="Pfam" id="PF00320">
    <property type="entry name" value="GATA"/>
    <property type="match status" value="1"/>
</dbReference>
<dbReference type="GO" id="GO:0000978">
    <property type="term" value="F:RNA polymerase II cis-regulatory region sequence-specific DNA binding"/>
    <property type="evidence" value="ECO:0007669"/>
    <property type="project" value="TreeGrafter"/>
</dbReference>
<evidence type="ECO:0000256" key="4">
    <source>
        <dbReference type="ARBA" id="ARBA00022833"/>
    </source>
</evidence>
<proteinExistence type="predicted"/>
<dbReference type="FunFam" id="3.30.50.10:FF:000007">
    <property type="entry name" value="Nitrogen regulatory AreA, N-terminal"/>
    <property type="match status" value="1"/>
</dbReference>
<keyword evidence="10" id="KW-1185">Reference proteome</keyword>
<sequence>MALSGLDHRALAPNSSNISPYPPHHDKPTPENENLPPLLATSVSIQRPSHPPPKPLWPHHEKKQRTVETHAESISQSPSVSASRQTPCGNEDRTDSSVGSCPGHGLCNGMGGSTECDGCPTYNNVKADPSWVPPLGAAQADDSIQTSTAQAQASASTSVSTAAPYKSFTNDKQSSIEPLRCTNCQTTTTPLWRRDEEGNNICNACGLYYKLHGTHRPIGMRKTVIKRRKRLMGPSTNGSNLLQAQHQTTKSVSPMAKGMTRIKSNDEETPICPEREREAALVLMEVGSSRLPQAGSSSPHRETDESGEWSYASQHDFAPHVSGGRLSRGFQTVAYAPRVPYGSRLLELERLRDELYMERSHLDELLERTEQTLVELRHARYDVTSYTPPYTVPYLHSPPVDDAPRRAHGPFSPATRAMEHTIKEVPDMPGPRLTPPPTWRTRDRKV</sequence>
<feature type="region of interest" description="Disordered" evidence="7">
    <location>
        <begin position="1"/>
        <end position="100"/>
    </location>
</feature>
<dbReference type="GO" id="GO:0008270">
    <property type="term" value="F:zinc ion binding"/>
    <property type="evidence" value="ECO:0007669"/>
    <property type="project" value="UniProtKB-KW"/>
</dbReference>
<feature type="compositionally biased region" description="Low complexity" evidence="7">
    <location>
        <begin position="143"/>
        <end position="162"/>
    </location>
</feature>
<evidence type="ECO:0000256" key="5">
    <source>
        <dbReference type="ARBA" id="ARBA00023242"/>
    </source>
</evidence>
<evidence type="ECO:0000256" key="3">
    <source>
        <dbReference type="ARBA" id="ARBA00022771"/>
    </source>
</evidence>
<feature type="region of interest" description="Disordered" evidence="7">
    <location>
        <begin position="289"/>
        <end position="310"/>
    </location>
</feature>
<evidence type="ECO:0000256" key="1">
    <source>
        <dbReference type="ARBA" id="ARBA00004123"/>
    </source>
</evidence>
<feature type="compositionally biased region" description="Polar residues" evidence="7">
    <location>
        <begin position="234"/>
        <end position="252"/>
    </location>
</feature>
<feature type="compositionally biased region" description="Polar residues" evidence="7">
    <location>
        <begin position="72"/>
        <end position="88"/>
    </location>
</feature>
<protein>
    <submittedName>
        <fullName evidence="9">GATA type transcriptional activator of nitrogen-regulated proteins</fullName>
    </submittedName>
</protein>
<dbReference type="GO" id="GO:0000981">
    <property type="term" value="F:DNA-binding transcription factor activity, RNA polymerase II-specific"/>
    <property type="evidence" value="ECO:0007669"/>
    <property type="project" value="TreeGrafter"/>
</dbReference>
<reference evidence="9 10" key="1">
    <citation type="submission" date="2023-03" db="EMBL/GenBank/DDBJ databases">
        <title>Mating type loci evolution in Malassezia.</title>
        <authorList>
            <person name="Coelho M.A."/>
        </authorList>
    </citation>
    <scope>NUCLEOTIDE SEQUENCE [LARGE SCALE GENOMIC DNA]</scope>
    <source>
        <strain evidence="9 10">CBS 13387</strain>
    </source>
</reference>
<feature type="region of interest" description="Disordered" evidence="7">
    <location>
        <begin position="419"/>
        <end position="446"/>
    </location>
</feature>
<dbReference type="PROSITE" id="PS00344">
    <property type="entry name" value="GATA_ZN_FINGER_1"/>
    <property type="match status" value="1"/>
</dbReference>
<keyword evidence="5" id="KW-0539">Nucleus</keyword>
<evidence type="ECO:0000256" key="7">
    <source>
        <dbReference type="SAM" id="MobiDB-lite"/>
    </source>
</evidence>
<accession>A0AAJ6CN15</accession>
<feature type="compositionally biased region" description="Basic and acidic residues" evidence="7">
    <location>
        <begin position="1"/>
        <end position="10"/>
    </location>
</feature>
<dbReference type="PANTHER" id="PTHR10071">
    <property type="entry name" value="TRANSCRIPTION FACTOR GATA FAMILY MEMBER"/>
    <property type="match status" value="1"/>
</dbReference>
<feature type="domain" description="GATA-type" evidence="8">
    <location>
        <begin position="175"/>
        <end position="228"/>
    </location>
</feature>
<dbReference type="InterPro" id="IPR013088">
    <property type="entry name" value="Znf_NHR/GATA"/>
</dbReference>
<dbReference type="PRINTS" id="PR00619">
    <property type="entry name" value="GATAZNFINGER"/>
</dbReference>
<evidence type="ECO:0000313" key="10">
    <source>
        <dbReference type="Proteomes" id="UP001217582"/>
    </source>
</evidence>
<gene>
    <name evidence="9" type="primary">SFU1</name>
    <name evidence="9" type="ORF">MARU1_002289</name>
</gene>
<evidence type="ECO:0000256" key="2">
    <source>
        <dbReference type="ARBA" id="ARBA00022723"/>
    </source>
</evidence>
<organism evidence="9 10">
    <name type="scientific">Malassezia arunalokei</name>
    <dbReference type="NCBI Taxonomy" id="1514897"/>
    <lineage>
        <taxon>Eukaryota</taxon>
        <taxon>Fungi</taxon>
        <taxon>Dikarya</taxon>
        <taxon>Basidiomycota</taxon>
        <taxon>Ustilaginomycotina</taxon>
        <taxon>Malasseziomycetes</taxon>
        <taxon>Malasseziales</taxon>
        <taxon>Malasseziaceae</taxon>
        <taxon>Malassezia</taxon>
    </lineage>
</organism>
<dbReference type="PROSITE" id="PS50114">
    <property type="entry name" value="GATA_ZN_FINGER_2"/>
    <property type="match status" value="1"/>
</dbReference>
<feature type="region of interest" description="Disordered" evidence="7">
    <location>
        <begin position="133"/>
        <end position="162"/>
    </location>
</feature>
<keyword evidence="2" id="KW-0479">Metal-binding</keyword>
<evidence type="ECO:0000313" key="9">
    <source>
        <dbReference type="EMBL" id="WFD16253.1"/>
    </source>
</evidence>
<evidence type="ECO:0000259" key="8">
    <source>
        <dbReference type="PROSITE" id="PS50114"/>
    </source>
</evidence>
<keyword evidence="4" id="KW-0862">Zinc</keyword>
<feature type="compositionally biased region" description="Pro residues" evidence="7">
    <location>
        <begin position="428"/>
        <end position="438"/>
    </location>
</feature>
<dbReference type="AlphaFoldDB" id="A0AAJ6CN15"/>
<evidence type="ECO:0000256" key="6">
    <source>
        <dbReference type="PROSITE-ProRule" id="PRU00094"/>
    </source>
</evidence>
<dbReference type="Proteomes" id="UP001217582">
    <property type="component" value="Chromosome 4"/>
</dbReference>
<dbReference type="CDD" id="cd00202">
    <property type="entry name" value="ZnF_GATA"/>
    <property type="match status" value="1"/>
</dbReference>